<dbReference type="InterPro" id="IPR036641">
    <property type="entry name" value="HPT_dom_sf"/>
</dbReference>
<dbReference type="SUPFAM" id="SSF47226">
    <property type="entry name" value="Histidine-containing phosphotransfer domain, HPT domain"/>
    <property type="match status" value="1"/>
</dbReference>
<dbReference type="EMBL" id="JANSUY010000017">
    <property type="protein sequence ID" value="MCR9016681.1"/>
    <property type="molecule type" value="Genomic_DNA"/>
</dbReference>
<name>A0A9X2P8A3_9BACT</name>
<dbReference type="Proteomes" id="UP001142175">
    <property type="component" value="Unassembled WGS sequence"/>
</dbReference>
<reference evidence="1" key="1">
    <citation type="submission" date="2022-08" db="EMBL/GenBank/DDBJ databases">
        <authorList>
            <person name="Zhang D."/>
        </authorList>
    </citation>
    <scope>NUCLEOTIDE SEQUENCE</scope>
    <source>
        <strain evidence="1">XJ19-11</strain>
    </source>
</reference>
<accession>A0A9X2P8A3</accession>
<dbReference type="RefSeq" id="WP_258424528.1">
    <property type="nucleotide sequence ID" value="NZ_JANAEZ010000001.1"/>
</dbReference>
<evidence type="ECO:0000313" key="2">
    <source>
        <dbReference type="Proteomes" id="UP001142175"/>
    </source>
</evidence>
<protein>
    <recommendedName>
        <fullName evidence="3">HPt domain-containing protein</fullName>
    </recommendedName>
</protein>
<dbReference type="GO" id="GO:0000160">
    <property type="term" value="P:phosphorelay signal transduction system"/>
    <property type="evidence" value="ECO:0007669"/>
    <property type="project" value="InterPro"/>
</dbReference>
<organism evidence="1 2">
    <name type="scientific">Aquiflexum gelatinilyticum</name>
    <dbReference type="NCBI Taxonomy" id="2961943"/>
    <lineage>
        <taxon>Bacteria</taxon>
        <taxon>Pseudomonadati</taxon>
        <taxon>Bacteroidota</taxon>
        <taxon>Cytophagia</taxon>
        <taxon>Cytophagales</taxon>
        <taxon>Cyclobacteriaceae</taxon>
        <taxon>Aquiflexum</taxon>
    </lineage>
</organism>
<sequence length="120" mass="13685">MLEKQLPVNFDRIEEMAEGDAEFRAELVSALYKSLSELKEKYLEGSELKDLEIISQIRHKVKPALALFEINVLNEVIQEGKDILTDKGFNEGFIAHLERFLDAVQDAIDQVALHLDVEKS</sequence>
<dbReference type="AlphaFoldDB" id="A0A9X2P8A3"/>
<dbReference type="Gene3D" id="1.20.120.160">
    <property type="entry name" value="HPT domain"/>
    <property type="match status" value="1"/>
</dbReference>
<keyword evidence="2" id="KW-1185">Reference proteome</keyword>
<gene>
    <name evidence="1" type="ORF">NU887_16720</name>
</gene>
<evidence type="ECO:0000313" key="1">
    <source>
        <dbReference type="EMBL" id="MCR9016681.1"/>
    </source>
</evidence>
<comment type="caution">
    <text evidence="1">The sequence shown here is derived from an EMBL/GenBank/DDBJ whole genome shotgun (WGS) entry which is preliminary data.</text>
</comment>
<evidence type="ECO:0008006" key="3">
    <source>
        <dbReference type="Google" id="ProtNLM"/>
    </source>
</evidence>
<proteinExistence type="predicted"/>